<evidence type="ECO:0000313" key="2">
    <source>
        <dbReference type="Proteomes" id="UP000037395"/>
    </source>
</evidence>
<dbReference type="AlphaFoldDB" id="A0A1E7NAT5"/>
<reference evidence="1" key="1">
    <citation type="submission" date="2016-08" db="EMBL/GenBank/DDBJ databases">
        <title>Sequencing, Assembly and Comparative Genomics of S. aureofaciens ATCC 10762.</title>
        <authorList>
            <person name="Gradnigo J.S."/>
            <person name="Johnson N."/>
            <person name="Somerville G.A."/>
        </authorList>
    </citation>
    <scope>NUCLEOTIDE SEQUENCE [LARGE SCALE GENOMIC DNA]</scope>
    <source>
        <strain evidence="1">ATCC 10762</strain>
    </source>
</reference>
<comment type="caution">
    <text evidence="1">The sequence shown here is derived from an EMBL/GenBank/DDBJ whole genome shotgun (WGS) entry which is preliminary data.</text>
</comment>
<dbReference type="Proteomes" id="UP000037395">
    <property type="component" value="Unassembled WGS sequence"/>
</dbReference>
<organism evidence="1 2">
    <name type="scientific">Kitasatospora aureofaciens</name>
    <name type="common">Streptomyces aureofaciens</name>
    <dbReference type="NCBI Taxonomy" id="1894"/>
    <lineage>
        <taxon>Bacteria</taxon>
        <taxon>Bacillati</taxon>
        <taxon>Actinomycetota</taxon>
        <taxon>Actinomycetes</taxon>
        <taxon>Kitasatosporales</taxon>
        <taxon>Streptomycetaceae</taxon>
        <taxon>Kitasatospora</taxon>
    </lineage>
</organism>
<dbReference type="KEGG" id="kau:B6264_03265"/>
<accession>A0A1E7NAT5</accession>
<proteinExistence type="predicted"/>
<keyword evidence="2" id="KW-1185">Reference proteome</keyword>
<dbReference type="EMBL" id="JPRF03000018">
    <property type="protein sequence ID" value="OEV37799.1"/>
    <property type="molecule type" value="Genomic_DNA"/>
</dbReference>
<name>A0A1E7NAT5_KITAU</name>
<sequence length="234" mass="26458">MLTGSRTADIEHRVEDTSDFGLIVHRVASTTSEQDIPLPHSLLIQYRDLDDLAEWAAENQLQFVPCFALQAAIMLSRLPLGERTAGPVSGEPLEQYDLRRRQYVPVQRARSDGLFRFRRRDSKDVCQLQRGGQWYEIAHEYGVYQELQRVSIDGQGGDVMRWFPEKAPGREAFGRLHVDWGFPLPDLQRKIAVLCSGLAPQIHAKAQNIAYDNVPRAVARMIADSLGQCLGDTE</sequence>
<protein>
    <submittedName>
        <fullName evidence="1">Uncharacterized protein</fullName>
    </submittedName>
</protein>
<evidence type="ECO:0000313" key="1">
    <source>
        <dbReference type="EMBL" id="OEV37799.1"/>
    </source>
</evidence>
<gene>
    <name evidence="1" type="ORF">HS99_0024730</name>
</gene>